<evidence type="ECO:0000313" key="10">
    <source>
        <dbReference type="Proteomes" id="UP001066276"/>
    </source>
</evidence>
<dbReference type="GO" id="GO:0046872">
    <property type="term" value="F:metal ion binding"/>
    <property type="evidence" value="ECO:0007669"/>
    <property type="project" value="UniProtKB-KW"/>
</dbReference>
<dbReference type="PANTHER" id="PTHR43270:SF16">
    <property type="entry name" value="BETA-ALA-HIS DIPEPTIDASE-LIKE"/>
    <property type="match status" value="1"/>
</dbReference>
<dbReference type="GO" id="GO:0006508">
    <property type="term" value="P:proteolysis"/>
    <property type="evidence" value="ECO:0007669"/>
    <property type="project" value="UniProtKB-KW"/>
</dbReference>
<name>A0AAV7VKS5_PLEWA</name>
<feature type="domain" description="Peptidase M20 dimerisation" evidence="8">
    <location>
        <begin position="230"/>
        <end position="380"/>
    </location>
</feature>
<dbReference type="Pfam" id="PF01546">
    <property type="entry name" value="Peptidase_M20"/>
    <property type="match status" value="1"/>
</dbReference>
<keyword evidence="3" id="KW-0645">Protease</keyword>
<reference evidence="9" key="1">
    <citation type="journal article" date="2022" name="bioRxiv">
        <title>Sequencing and chromosome-scale assembly of the giantPleurodeles waltlgenome.</title>
        <authorList>
            <person name="Brown T."/>
            <person name="Elewa A."/>
            <person name="Iarovenko S."/>
            <person name="Subramanian E."/>
            <person name="Araus A.J."/>
            <person name="Petzold A."/>
            <person name="Susuki M."/>
            <person name="Suzuki K.-i.T."/>
            <person name="Hayashi T."/>
            <person name="Toyoda A."/>
            <person name="Oliveira C."/>
            <person name="Osipova E."/>
            <person name="Leigh N.D."/>
            <person name="Simon A."/>
            <person name="Yun M.H."/>
        </authorList>
    </citation>
    <scope>NUCLEOTIDE SEQUENCE</scope>
    <source>
        <strain evidence="9">20211129_DDA</strain>
        <tissue evidence="9">Liver</tissue>
    </source>
</reference>
<keyword evidence="7" id="KW-0732">Signal</keyword>
<dbReference type="InterPro" id="IPR002933">
    <property type="entry name" value="Peptidase_M20"/>
</dbReference>
<evidence type="ECO:0000256" key="6">
    <source>
        <dbReference type="ARBA" id="ARBA00023049"/>
    </source>
</evidence>
<keyword evidence="6" id="KW-0482">Metalloprotease</keyword>
<evidence type="ECO:0000256" key="2">
    <source>
        <dbReference type="ARBA" id="ARBA00022553"/>
    </source>
</evidence>
<dbReference type="AlphaFoldDB" id="A0AAV7VKS5"/>
<feature type="chain" id="PRO_5043440220" description="Peptidase M20 dimerisation domain-containing protein" evidence="7">
    <location>
        <begin position="18"/>
        <end position="486"/>
    </location>
</feature>
<accession>A0AAV7VKS5</accession>
<comment type="similarity">
    <text evidence="1">Belongs to the peptidase M20A family.</text>
</comment>
<evidence type="ECO:0000313" key="9">
    <source>
        <dbReference type="EMBL" id="KAJ1201943.1"/>
    </source>
</evidence>
<protein>
    <recommendedName>
        <fullName evidence="8">Peptidase M20 dimerisation domain-containing protein</fullName>
    </recommendedName>
</protein>
<dbReference type="InterPro" id="IPR011650">
    <property type="entry name" value="Peptidase_M20_dimer"/>
</dbReference>
<feature type="signal peptide" evidence="7">
    <location>
        <begin position="1"/>
        <end position="17"/>
    </location>
</feature>
<dbReference type="Gene3D" id="3.30.70.360">
    <property type="match status" value="1"/>
</dbReference>
<keyword evidence="4" id="KW-0479">Metal-binding</keyword>
<dbReference type="Gene3D" id="3.40.630.10">
    <property type="entry name" value="Zn peptidases"/>
    <property type="match status" value="1"/>
</dbReference>
<evidence type="ECO:0000256" key="1">
    <source>
        <dbReference type="ARBA" id="ARBA00006247"/>
    </source>
</evidence>
<evidence type="ECO:0000259" key="8">
    <source>
        <dbReference type="Pfam" id="PF07687"/>
    </source>
</evidence>
<keyword evidence="5" id="KW-0378">Hydrolase</keyword>
<evidence type="ECO:0000256" key="5">
    <source>
        <dbReference type="ARBA" id="ARBA00022801"/>
    </source>
</evidence>
<dbReference type="EMBL" id="JANPWB010000003">
    <property type="protein sequence ID" value="KAJ1201943.1"/>
    <property type="molecule type" value="Genomic_DNA"/>
</dbReference>
<dbReference type="GO" id="GO:0005829">
    <property type="term" value="C:cytosol"/>
    <property type="evidence" value="ECO:0007669"/>
    <property type="project" value="TreeGrafter"/>
</dbReference>
<proteinExistence type="inferred from homology"/>
<dbReference type="InterPro" id="IPR051458">
    <property type="entry name" value="Cyt/Met_Dipeptidase"/>
</dbReference>
<gene>
    <name evidence="9" type="ORF">NDU88_005747</name>
</gene>
<sequence length="486" mass="53839">MMSSMFCLALLILLAEASQVDKDFSYIDAHQDTYIQRMKDWVHTESDSSNPDKRQLVIEMMNVAKKLIEDIGGSVEVAELGDQLFPNGQIIPIPPVVLATFGSDPEKPTVCFYGHLDVQPAKKADGWDTEPFTLVVKNGNLYGRGTDDDKGHVLAFLNAIEAVQVNGLPLNVKIILEGMEEVGSDGIEELIKQKKNTFFADVDYYVIADTPWVSKTPGITYGARGDCYFFLEVKGPQRDLHSGVYGGSVYEPMSDLIYLLDTLVDSSGCILISGIYDAVAPVTEKEKKLYENITFNLEEFKAEVGTTKLLYDTKEDVLMHRWRYPSLSIHGIEGAFSGSGTKTVIPSKVIGKFSMRQVPNMEPSVVEKQVSDYLMKKFAERNSPNKLNVTMVIGAKPWISSLEEPQYLAAQKAVRKAFGVEADMVRTGGTVPIARTFQDVTGKHVMLLGIGGPDDALHGQNEKLSRYNYIGGTKLYAAFIHEFSKL</sequence>
<evidence type="ECO:0000256" key="4">
    <source>
        <dbReference type="ARBA" id="ARBA00022723"/>
    </source>
</evidence>
<evidence type="ECO:0000256" key="3">
    <source>
        <dbReference type="ARBA" id="ARBA00022670"/>
    </source>
</evidence>
<dbReference type="FunFam" id="3.30.70.360:FF:000008">
    <property type="entry name" value="Cytosolic non-specific dipeptidase"/>
    <property type="match status" value="1"/>
</dbReference>
<keyword evidence="10" id="KW-1185">Reference proteome</keyword>
<organism evidence="9 10">
    <name type="scientific">Pleurodeles waltl</name>
    <name type="common">Iberian ribbed newt</name>
    <dbReference type="NCBI Taxonomy" id="8319"/>
    <lineage>
        <taxon>Eukaryota</taxon>
        <taxon>Metazoa</taxon>
        <taxon>Chordata</taxon>
        <taxon>Craniata</taxon>
        <taxon>Vertebrata</taxon>
        <taxon>Euteleostomi</taxon>
        <taxon>Amphibia</taxon>
        <taxon>Batrachia</taxon>
        <taxon>Caudata</taxon>
        <taxon>Salamandroidea</taxon>
        <taxon>Salamandridae</taxon>
        <taxon>Pleurodelinae</taxon>
        <taxon>Pleurodeles</taxon>
    </lineage>
</organism>
<dbReference type="GO" id="GO:0008237">
    <property type="term" value="F:metallopeptidase activity"/>
    <property type="evidence" value="ECO:0007669"/>
    <property type="project" value="UniProtKB-KW"/>
</dbReference>
<dbReference type="GO" id="GO:0016805">
    <property type="term" value="F:dipeptidase activity"/>
    <property type="evidence" value="ECO:0007669"/>
    <property type="project" value="TreeGrafter"/>
</dbReference>
<dbReference type="SUPFAM" id="SSF53187">
    <property type="entry name" value="Zn-dependent exopeptidases"/>
    <property type="match status" value="1"/>
</dbReference>
<dbReference type="Pfam" id="PF07687">
    <property type="entry name" value="M20_dimer"/>
    <property type="match status" value="1"/>
</dbReference>
<comment type="caution">
    <text evidence="9">The sequence shown here is derived from an EMBL/GenBank/DDBJ whole genome shotgun (WGS) entry which is preliminary data.</text>
</comment>
<keyword evidence="2" id="KW-0597">Phosphoprotein</keyword>
<dbReference type="CDD" id="cd05676">
    <property type="entry name" value="M20_dipept_like_CNDP"/>
    <property type="match status" value="1"/>
</dbReference>
<dbReference type="Proteomes" id="UP001066276">
    <property type="component" value="Chromosome 2_1"/>
</dbReference>
<dbReference type="PANTHER" id="PTHR43270">
    <property type="entry name" value="BETA-ALA-HIS DIPEPTIDASE"/>
    <property type="match status" value="1"/>
</dbReference>
<evidence type="ECO:0000256" key="7">
    <source>
        <dbReference type="SAM" id="SignalP"/>
    </source>
</evidence>